<evidence type="ECO:0008006" key="2">
    <source>
        <dbReference type="Google" id="ProtNLM"/>
    </source>
</evidence>
<dbReference type="PROSITE" id="PS51257">
    <property type="entry name" value="PROKAR_LIPOPROTEIN"/>
    <property type="match status" value="1"/>
</dbReference>
<reference evidence="1" key="1">
    <citation type="journal article" date="2023" name="Comput. Struct. Biotechnol. J.">
        <title>Discovery of a novel marine Bacteroidetes with a rich repertoire of carbohydrate-active enzymes.</title>
        <authorList>
            <person name="Chen B."/>
            <person name="Liu G."/>
            <person name="Chen Q."/>
            <person name="Wang H."/>
            <person name="Liu L."/>
            <person name="Tang K."/>
        </authorList>
    </citation>
    <scope>NUCLEOTIDE SEQUENCE</scope>
    <source>
        <strain evidence="1">TK19036</strain>
    </source>
</reference>
<proteinExistence type="predicted"/>
<accession>A0AA49GTH9</accession>
<dbReference type="SUPFAM" id="SSF51126">
    <property type="entry name" value="Pectin lyase-like"/>
    <property type="match status" value="1"/>
</dbReference>
<protein>
    <recommendedName>
        <fullName evidence="2">Right handed beta helix domain-containing protein</fullName>
    </recommendedName>
</protein>
<gene>
    <name evidence="1" type="ORF">K4G66_08590</name>
</gene>
<dbReference type="AlphaFoldDB" id="A0AA49GTH9"/>
<reference evidence="1" key="2">
    <citation type="journal article" date="2024" name="Antonie Van Leeuwenhoek">
        <title>Roseihalotalea indica gen. nov., sp. nov., a halophilic Bacteroidetes from mesopelagic Southwest Indian Ocean with higher carbohydrate metabolic potential.</title>
        <authorList>
            <person name="Chen B."/>
            <person name="Zhang M."/>
            <person name="Lin D."/>
            <person name="Ye J."/>
            <person name="Tang K."/>
        </authorList>
    </citation>
    <scope>NUCLEOTIDE SEQUENCE</scope>
    <source>
        <strain evidence="1">TK19036</strain>
    </source>
</reference>
<name>A0AA49GTH9_9BACT</name>
<evidence type="ECO:0000313" key="1">
    <source>
        <dbReference type="EMBL" id="WKN38760.1"/>
    </source>
</evidence>
<dbReference type="InterPro" id="IPR011050">
    <property type="entry name" value="Pectin_lyase_fold/virulence"/>
</dbReference>
<dbReference type="EMBL" id="CP120682">
    <property type="protein sequence ID" value="WKN38760.1"/>
    <property type="molecule type" value="Genomic_DNA"/>
</dbReference>
<sequence length="461" mass="51795">MRWLWWFVVGTGLWMAACTPEEEIITDDPSVKLYFSQDTIQFDTLFSTLGSTSQILKVYNPSQNAVTISSIETGTGSNSPYTIYINGQPGRRFENTRLLGGDSLYVMVEVLIDPQNQNLPFLVKDSLVFQVNSNQQDVKLEAWGQDAHFHRSWIIMQDTTLRSERPFVILDSLWINPNVTVTVDSGAHFFFDNGAFALVNGTLQTLGTINAPVVFRNIRTDGAYDNAFGQWEGLIFTYLSQNNLFQYTNVHNAINGILINTPDADTIPNLTLANCVIKNMAGYGIAAIGADIDVYNTLIHDCILGAAYNVGRGYYRYQHCTFDNTNLNLKYRYQRDEDWVSVAFADTTTSLDYTASPHAFYGELTNSIVWGDMDEELATAQIFEEGVFRINTNLIKGSKDKIEGNIYNEDPLFVDPVIARYELDSLSPAIDRGINTFITKDLAGNVRDETPDLGVYEYSKP</sequence>
<organism evidence="1">
    <name type="scientific">Roseihalotalea indica</name>
    <dbReference type="NCBI Taxonomy" id="2867963"/>
    <lineage>
        <taxon>Bacteria</taxon>
        <taxon>Pseudomonadati</taxon>
        <taxon>Bacteroidota</taxon>
        <taxon>Cytophagia</taxon>
        <taxon>Cytophagales</taxon>
        <taxon>Catalimonadaceae</taxon>
        <taxon>Roseihalotalea</taxon>
    </lineage>
</organism>